<proteinExistence type="predicted"/>
<dbReference type="SUPFAM" id="SSF48452">
    <property type="entry name" value="TPR-like"/>
    <property type="match status" value="1"/>
</dbReference>
<dbReference type="Proteomes" id="UP000219281">
    <property type="component" value="Unassembled WGS sequence"/>
</dbReference>
<sequence>MMTIDKIFSLRRKLFLSCISLALFNSSCSKFEEYNTNQHDATELIMTYDDLKTGAFFAQMQKNVVLFKDGSGEGSNQTSDYQVAQGLTSDLYSGYIAPTGTWYGGVHNGSYNFITGWIEKTFTSGFVGVMPAWQEIVKIAREQQRPQVAALATVVKVEAMHRVADAYGPIPYVNFGTGTLRNNYDGLEEVYTKFFAELDESIDVLTNYVQGNPGATILPKYDVVYAGDATKWVKFANSLRLRLAMRIAYANPSLAKIEAEKSINNPIGVITSTNDRTSLKHSIDLVYYHPLFEISTTFNAGEARMSASMDAYMNGYNDPRLAAYFTKATGDGGYHGVRLGITSSVWTRYVDPTRISGLNMNQSSTEIVWMTAAESYFLRSEGALRGWSMGGTAQELYERGISTSFEENGVAGAATYIANATNTPRAFTDNADGSSFNATQPSTITVAWNPAASTELNLERIITQKWIAMYPDGPEGWAEFRRTGYPKLIPVVTNSSNGTINTATQVRRIPFPQSEYNNNRAGVQVGVSKLGGQDNGGTKLWWDKK</sequence>
<dbReference type="EMBL" id="OCMT01000003">
    <property type="protein sequence ID" value="SOD18220.1"/>
    <property type="molecule type" value="Genomic_DNA"/>
</dbReference>
<evidence type="ECO:0000313" key="1">
    <source>
        <dbReference type="EMBL" id="SOD18220.1"/>
    </source>
</evidence>
<dbReference type="InterPro" id="IPR024302">
    <property type="entry name" value="SusD-like"/>
</dbReference>
<reference evidence="2" key="1">
    <citation type="submission" date="2017-09" db="EMBL/GenBank/DDBJ databases">
        <authorList>
            <person name="Varghese N."/>
            <person name="Submissions S."/>
        </authorList>
    </citation>
    <scope>NUCLEOTIDE SEQUENCE [LARGE SCALE GENOMIC DNA]</scope>
    <source>
        <strain evidence="2">CGMCC 1.12803</strain>
    </source>
</reference>
<dbReference type="Pfam" id="PF12741">
    <property type="entry name" value="SusD-like"/>
    <property type="match status" value="1"/>
</dbReference>
<evidence type="ECO:0000313" key="2">
    <source>
        <dbReference type="Proteomes" id="UP000219281"/>
    </source>
</evidence>
<dbReference type="InterPro" id="IPR011990">
    <property type="entry name" value="TPR-like_helical_dom_sf"/>
</dbReference>
<keyword evidence="1" id="KW-0449">Lipoprotein</keyword>
<dbReference type="AlphaFoldDB" id="A0A286A8I0"/>
<protein>
    <submittedName>
        <fullName evidence="1">Susd and RagB outer membrane lipoprotein</fullName>
    </submittedName>
</protein>
<name>A0A286A8I0_9SPHI</name>
<accession>A0A286A8I0</accession>
<keyword evidence="2" id="KW-1185">Reference proteome</keyword>
<dbReference type="Gene3D" id="1.25.40.390">
    <property type="match status" value="1"/>
</dbReference>
<dbReference type="RefSeq" id="WP_205943993.1">
    <property type="nucleotide sequence ID" value="NZ_SSBV01000003.1"/>
</dbReference>
<organism evidence="1 2">
    <name type="scientific">Pedobacter xixiisoli</name>
    <dbReference type="NCBI Taxonomy" id="1476464"/>
    <lineage>
        <taxon>Bacteria</taxon>
        <taxon>Pseudomonadati</taxon>
        <taxon>Bacteroidota</taxon>
        <taxon>Sphingobacteriia</taxon>
        <taxon>Sphingobacteriales</taxon>
        <taxon>Sphingobacteriaceae</taxon>
        <taxon>Pedobacter</taxon>
    </lineage>
</organism>
<gene>
    <name evidence="1" type="ORF">SAMN06297358_2889</name>
</gene>